<reference evidence="9 10" key="1">
    <citation type="submission" date="2017-07" db="EMBL/GenBank/DDBJ databases">
        <title>Mechanisms for carbon and nitrogen cycling indicate functional differentiation within the Candidate Phyla Radiation.</title>
        <authorList>
            <person name="Danczak R.E."/>
            <person name="Johnston M.D."/>
            <person name="Kenah C."/>
            <person name="Slattery M."/>
            <person name="Wrighton K.C."/>
            <person name="Wilkins M.J."/>
        </authorList>
    </citation>
    <scope>NUCLEOTIDE SEQUENCE [LARGE SCALE GENOMIC DNA]</scope>
    <source>
        <strain evidence="9">Licking1014_96</strain>
    </source>
</reference>
<comment type="function">
    <text evidence="6">One of the primary rRNA binding proteins, it binds specifically to the 5'-end of 16S ribosomal RNA.</text>
</comment>
<dbReference type="GO" id="GO:0006412">
    <property type="term" value="P:translation"/>
    <property type="evidence" value="ECO:0007669"/>
    <property type="project" value="UniProtKB-UniRule"/>
</dbReference>
<dbReference type="Pfam" id="PF00366">
    <property type="entry name" value="Ribosomal_S17"/>
    <property type="match status" value="1"/>
</dbReference>
<evidence type="ECO:0000256" key="8">
    <source>
        <dbReference type="SAM" id="MobiDB-lite"/>
    </source>
</evidence>
<protein>
    <recommendedName>
        <fullName evidence="6">Small ribosomal subunit protein uS17</fullName>
    </recommendedName>
</protein>
<sequence>MKKEKKSNKIKSIKRQKKTGVVVSKKMSQSAIVRLENLIKHPYYQKRYKIHRRICVDDKKDAAKVGDKVEIEECRPISKTKRWRVVEVL</sequence>
<dbReference type="HAMAP" id="MF_01345_B">
    <property type="entry name" value="Ribosomal_uS17_B"/>
    <property type="match status" value="1"/>
</dbReference>
<evidence type="ECO:0000256" key="1">
    <source>
        <dbReference type="ARBA" id="ARBA00010254"/>
    </source>
</evidence>
<dbReference type="PRINTS" id="PR00973">
    <property type="entry name" value="RIBOSOMALS17"/>
</dbReference>
<evidence type="ECO:0000256" key="4">
    <source>
        <dbReference type="ARBA" id="ARBA00022980"/>
    </source>
</evidence>
<comment type="caution">
    <text evidence="9">The sequence shown here is derived from an EMBL/GenBank/DDBJ whole genome shotgun (WGS) entry which is preliminary data.</text>
</comment>
<accession>A0A554LE66</accession>
<dbReference type="GO" id="GO:0022627">
    <property type="term" value="C:cytosolic small ribosomal subunit"/>
    <property type="evidence" value="ECO:0007669"/>
    <property type="project" value="UniProtKB-UniRule"/>
</dbReference>
<proteinExistence type="inferred from homology"/>
<dbReference type="GO" id="GO:0019843">
    <property type="term" value="F:rRNA binding"/>
    <property type="evidence" value="ECO:0007669"/>
    <property type="project" value="UniProtKB-UniRule"/>
</dbReference>
<dbReference type="Proteomes" id="UP000318296">
    <property type="component" value="Unassembled WGS sequence"/>
</dbReference>
<dbReference type="SUPFAM" id="SSF50249">
    <property type="entry name" value="Nucleic acid-binding proteins"/>
    <property type="match status" value="1"/>
</dbReference>
<dbReference type="InterPro" id="IPR019984">
    <property type="entry name" value="Ribosomal_uS17_bact/chlr"/>
</dbReference>
<dbReference type="InterPro" id="IPR019979">
    <property type="entry name" value="Ribosomal_uS17_CS"/>
</dbReference>
<dbReference type="PANTHER" id="PTHR10744:SF1">
    <property type="entry name" value="SMALL RIBOSOMAL SUBUNIT PROTEIN US17M"/>
    <property type="match status" value="1"/>
</dbReference>
<dbReference type="AlphaFoldDB" id="A0A554LE66"/>
<organism evidence="9 10">
    <name type="scientific">Candidatus Berkelbacteria bacterium Licking1014_96</name>
    <dbReference type="NCBI Taxonomy" id="2017149"/>
    <lineage>
        <taxon>Bacteria</taxon>
        <taxon>Candidatus Berkelbacteria</taxon>
    </lineage>
</organism>
<keyword evidence="4 6" id="KW-0689">Ribosomal protein</keyword>
<dbReference type="InterPro" id="IPR000266">
    <property type="entry name" value="Ribosomal_uS17"/>
</dbReference>
<dbReference type="InterPro" id="IPR012340">
    <property type="entry name" value="NA-bd_OB-fold"/>
</dbReference>
<gene>
    <name evidence="6" type="primary">rpsQ</name>
    <name evidence="9" type="ORF">CEN92_316</name>
</gene>
<dbReference type="PROSITE" id="PS00056">
    <property type="entry name" value="RIBOSOMAL_S17"/>
    <property type="match status" value="1"/>
</dbReference>
<dbReference type="EMBL" id="VMGH01000046">
    <property type="protein sequence ID" value="TSC91180.1"/>
    <property type="molecule type" value="Genomic_DNA"/>
</dbReference>
<dbReference type="CDD" id="cd00364">
    <property type="entry name" value="Ribosomal_uS17"/>
    <property type="match status" value="1"/>
</dbReference>
<comment type="similarity">
    <text evidence="1 6 7">Belongs to the universal ribosomal protein uS17 family.</text>
</comment>
<name>A0A554LE66_9BACT</name>
<evidence type="ECO:0000313" key="10">
    <source>
        <dbReference type="Proteomes" id="UP000318296"/>
    </source>
</evidence>
<keyword evidence="2 6" id="KW-0699">rRNA-binding</keyword>
<evidence type="ECO:0000256" key="2">
    <source>
        <dbReference type="ARBA" id="ARBA00022730"/>
    </source>
</evidence>
<comment type="subunit">
    <text evidence="6">Part of the 30S ribosomal subunit.</text>
</comment>
<dbReference type="GO" id="GO:0003735">
    <property type="term" value="F:structural constituent of ribosome"/>
    <property type="evidence" value="ECO:0007669"/>
    <property type="project" value="UniProtKB-UniRule"/>
</dbReference>
<feature type="compositionally biased region" description="Basic residues" evidence="8">
    <location>
        <begin position="1"/>
        <end position="18"/>
    </location>
</feature>
<feature type="region of interest" description="Disordered" evidence="8">
    <location>
        <begin position="1"/>
        <end position="22"/>
    </location>
</feature>
<dbReference type="NCBIfam" id="NF004123">
    <property type="entry name" value="PRK05610.1"/>
    <property type="match status" value="1"/>
</dbReference>
<dbReference type="NCBIfam" id="TIGR03635">
    <property type="entry name" value="uS17_bact"/>
    <property type="match status" value="1"/>
</dbReference>
<evidence type="ECO:0000256" key="5">
    <source>
        <dbReference type="ARBA" id="ARBA00023274"/>
    </source>
</evidence>
<dbReference type="PANTHER" id="PTHR10744">
    <property type="entry name" value="40S RIBOSOMAL PROTEIN S11 FAMILY MEMBER"/>
    <property type="match status" value="1"/>
</dbReference>
<keyword evidence="3 6" id="KW-0694">RNA-binding</keyword>
<evidence type="ECO:0000313" key="9">
    <source>
        <dbReference type="EMBL" id="TSC91180.1"/>
    </source>
</evidence>
<keyword evidence="5 6" id="KW-0687">Ribonucleoprotein</keyword>
<evidence type="ECO:0000256" key="3">
    <source>
        <dbReference type="ARBA" id="ARBA00022884"/>
    </source>
</evidence>
<evidence type="ECO:0000256" key="6">
    <source>
        <dbReference type="HAMAP-Rule" id="MF_01345"/>
    </source>
</evidence>
<evidence type="ECO:0000256" key="7">
    <source>
        <dbReference type="RuleBase" id="RU003872"/>
    </source>
</evidence>
<dbReference type="Gene3D" id="2.40.50.140">
    <property type="entry name" value="Nucleic acid-binding proteins"/>
    <property type="match status" value="1"/>
</dbReference>